<dbReference type="SUPFAM" id="SSF57924">
    <property type="entry name" value="Inhibitor of apoptosis (IAP) repeat"/>
    <property type="match status" value="1"/>
</dbReference>
<organism evidence="4 5">
    <name type="scientific">Plectus sambesii</name>
    <dbReference type="NCBI Taxonomy" id="2011161"/>
    <lineage>
        <taxon>Eukaryota</taxon>
        <taxon>Metazoa</taxon>
        <taxon>Ecdysozoa</taxon>
        <taxon>Nematoda</taxon>
        <taxon>Chromadorea</taxon>
        <taxon>Plectida</taxon>
        <taxon>Plectina</taxon>
        <taxon>Plectoidea</taxon>
        <taxon>Plectidae</taxon>
        <taxon>Plectus</taxon>
    </lineage>
</organism>
<keyword evidence="2" id="KW-0862">Zinc</keyword>
<protein>
    <submittedName>
        <fullName evidence="5">Uncharacterized protein</fullName>
    </submittedName>
</protein>
<dbReference type="SMART" id="SM00238">
    <property type="entry name" value="BIR"/>
    <property type="match status" value="1"/>
</dbReference>
<evidence type="ECO:0000256" key="1">
    <source>
        <dbReference type="ARBA" id="ARBA00022723"/>
    </source>
</evidence>
<dbReference type="PANTHER" id="PTHR46771:SF5">
    <property type="entry name" value="DETERIN"/>
    <property type="match status" value="1"/>
</dbReference>
<dbReference type="CDD" id="cd00022">
    <property type="entry name" value="BIR"/>
    <property type="match status" value="1"/>
</dbReference>
<dbReference type="InterPro" id="IPR051190">
    <property type="entry name" value="Baculoviral_IAP"/>
</dbReference>
<feature type="coiled-coil region" evidence="3">
    <location>
        <begin position="162"/>
        <end position="189"/>
    </location>
</feature>
<dbReference type="PANTHER" id="PTHR46771">
    <property type="entry name" value="DETERIN"/>
    <property type="match status" value="1"/>
</dbReference>
<dbReference type="WBParaSite" id="PSAMB.scaffold2265size24230.g17093.t1">
    <property type="protein sequence ID" value="PSAMB.scaffold2265size24230.g17093.t1"/>
    <property type="gene ID" value="PSAMB.scaffold2265size24230.g17093"/>
</dbReference>
<reference evidence="5" key="1">
    <citation type="submission" date="2022-11" db="UniProtKB">
        <authorList>
            <consortium name="WormBaseParasite"/>
        </authorList>
    </citation>
    <scope>IDENTIFICATION</scope>
</reference>
<accession>A0A914VR30</accession>
<dbReference type="AlphaFoldDB" id="A0A914VR30"/>
<keyword evidence="1" id="KW-0479">Metal-binding</keyword>
<dbReference type="InterPro" id="IPR001370">
    <property type="entry name" value="BIR_rpt"/>
</dbReference>
<dbReference type="Gene3D" id="1.10.1170.10">
    <property type="entry name" value="Inhibitor Of Apoptosis Protein (2mihbC-IAP-1), Chain A"/>
    <property type="match status" value="1"/>
</dbReference>
<evidence type="ECO:0000256" key="3">
    <source>
        <dbReference type="SAM" id="Coils"/>
    </source>
</evidence>
<evidence type="ECO:0000256" key="2">
    <source>
        <dbReference type="ARBA" id="ARBA00022833"/>
    </source>
</evidence>
<keyword evidence="4" id="KW-1185">Reference proteome</keyword>
<sequence length="191" mass="22012">MVRYGLCRTRESLSVSYCHCGGYFSSTTNLHDFEELFEADMDAKLMSLTSNKLSDMLFLENRLKTFKKWPYDENATCTSQKMADAGFYVMSPNKPDTVICAFCLLELDGWEPEDNPWEEHCKREKSHSLDCAYLKLKGKPEKEWTVADFYGLAVARQVTLARAQAMELIKKVEVKAEATMQEMMAAKRKKR</sequence>
<dbReference type="Pfam" id="PF00653">
    <property type="entry name" value="BIR"/>
    <property type="match status" value="1"/>
</dbReference>
<keyword evidence="3" id="KW-0175">Coiled coil</keyword>
<name>A0A914VR30_9BILA</name>
<dbReference type="PROSITE" id="PS50143">
    <property type="entry name" value="BIR_REPEAT_2"/>
    <property type="match status" value="1"/>
</dbReference>
<dbReference type="Proteomes" id="UP000887566">
    <property type="component" value="Unplaced"/>
</dbReference>
<proteinExistence type="predicted"/>
<evidence type="ECO:0000313" key="4">
    <source>
        <dbReference type="Proteomes" id="UP000887566"/>
    </source>
</evidence>
<dbReference type="GO" id="GO:0046872">
    <property type="term" value="F:metal ion binding"/>
    <property type="evidence" value="ECO:0007669"/>
    <property type="project" value="UniProtKB-KW"/>
</dbReference>
<evidence type="ECO:0000313" key="5">
    <source>
        <dbReference type="WBParaSite" id="PSAMB.scaffold2265size24230.g17093.t1"/>
    </source>
</evidence>